<dbReference type="Proteomes" id="UP000435837">
    <property type="component" value="Unassembled WGS sequence"/>
</dbReference>
<evidence type="ECO:0000313" key="3">
    <source>
        <dbReference type="Proteomes" id="UP000435837"/>
    </source>
</evidence>
<dbReference type="Gene3D" id="1.10.443.10">
    <property type="entry name" value="Intergrase catalytic core"/>
    <property type="match status" value="1"/>
</dbReference>
<dbReference type="AlphaFoldDB" id="A0A640SAS9"/>
<evidence type="ECO:0000256" key="1">
    <source>
        <dbReference type="ARBA" id="ARBA00023172"/>
    </source>
</evidence>
<dbReference type="GO" id="GO:0006310">
    <property type="term" value="P:DNA recombination"/>
    <property type="evidence" value="ECO:0007669"/>
    <property type="project" value="UniProtKB-KW"/>
</dbReference>
<dbReference type="GO" id="GO:0015074">
    <property type="term" value="P:DNA integration"/>
    <property type="evidence" value="ECO:0007669"/>
    <property type="project" value="InterPro"/>
</dbReference>
<dbReference type="SUPFAM" id="SSF56349">
    <property type="entry name" value="DNA breaking-rejoining enzymes"/>
    <property type="match status" value="1"/>
</dbReference>
<gene>
    <name evidence="2" type="ORF">Scani_44260</name>
</gene>
<name>A0A640SAS9_9ACTN</name>
<organism evidence="2 3">
    <name type="scientific">Streptomyces caniferus</name>
    <dbReference type="NCBI Taxonomy" id="285557"/>
    <lineage>
        <taxon>Bacteria</taxon>
        <taxon>Bacillati</taxon>
        <taxon>Actinomycetota</taxon>
        <taxon>Actinomycetes</taxon>
        <taxon>Kitasatosporales</taxon>
        <taxon>Streptomycetaceae</taxon>
        <taxon>Streptomyces</taxon>
    </lineage>
</organism>
<protein>
    <recommendedName>
        <fullName evidence="4">Tyr recombinase domain-containing protein</fullName>
    </recommendedName>
</protein>
<accession>A0A640SAS9</accession>
<dbReference type="RefSeq" id="WP_246296059.1">
    <property type="nucleotide sequence ID" value="NZ_BAAATH010000020.1"/>
</dbReference>
<sequence length="201" mass="21636">MRRGLGARGRPQGEDTKRWADASRLLNDDTLPTADRVAGLLLILYAQKIATISQLTVDDVDITGETVAISFGTSPVILPMPLATLVRELVASRHGKAKIGTPDDVPWLFPGGQPGRPLSDSQIGLRLHKIGIRPQQDRSTALFTLAAELPAAILARMLGVHIQVAVQWQKASGGDWAAYAADVSQRSNRAHQQGEDAHASR</sequence>
<dbReference type="GO" id="GO:0003677">
    <property type="term" value="F:DNA binding"/>
    <property type="evidence" value="ECO:0007669"/>
    <property type="project" value="InterPro"/>
</dbReference>
<comment type="caution">
    <text evidence="2">The sequence shown here is derived from an EMBL/GenBank/DDBJ whole genome shotgun (WGS) entry which is preliminary data.</text>
</comment>
<proteinExistence type="predicted"/>
<dbReference type="EMBL" id="BLIN01000005">
    <property type="protein sequence ID" value="GFE08158.1"/>
    <property type="molecule type" value="Genomic_DNA"/>
</dbReference>
<dbReference type="InterPro" id="IPR011010">
    <property type="entry name" value="DNA_brk_join_enz"/>
</dbReference>
<reference evidence="2 3" key="1">
    <citation type="submission" date="2019-12" db="EMBL/GenBank/DDBJ databases">
        <title>Whole genome shotgun sequence of Streptomyces caniferus NBRC 15389.</title>
        <authorList>
            <person name="Ichikawa N."/>
            <person name="Kimura A."/>
            <person name="Kitahashi Y."/>
            <person name="Komaki H."/>
            <person name="Tamura T."/>
        </authorList>
    </citation>
    <scope>NUCLEOTIDE SEQUENCE [LARGE SCALE GENOMIC DNA]</scope>
    <source>
        <strain evidence="2 3">NBRC 15389</strain>
    </source>
</reference>
<keyword evidence="1" id="KW-0233">DNA recombination</keyword>
<evidence type="ECO:0008006" key="4">
    <source>
        <dbReference type="Google" id="ProtNLM"/>
    </source>
</evidence>
<dbReference type="InterPro" id="IPR013762">
    <property type="entry name" value="Integrase-like_cat_sf"/>
</dbReference>
<evidence type="ECO:0000313" key="2">
    <source>
        <dbReference type="EMBL" id="GFE08158.1"/>
    </source>
</evidence>